<organism evidence="4 5">
    <name type="scientific">Punica granatum</name>
    <name type="common">Pomegranate</name>
    <dbReference type="NCBI Taxonomy" id="22663"/>
    <lineage>
        <taxon>Eukaryota</taxon>
        <taxon>Viridiplantae</taxon>
        <taxon>Streptophyta</taxon>
        <taxon>Embryophyta</taxon>
        <taxon>Tracheophyta</taxon>
        <taxon>Spermatophyta</taxon>
        <taxon>Magnoliopsida</taxon>
        <taxon>eudicotyledons</taxon>
        <taxon>Gunneridae</taxon>
        <taxon>Pentapetalae</taxon>
        <taxon>rosids</taxon>
        <taxon>malvids</taxon>
        <taxon>Myrtales</taxon>
        <taxon>Lythraceae</taxon>
        <taxon>Punica</taxon>
    </lineage>
</organism>
<dbReference type="InterPro" id="IPR050804">
    <property type="entry name" value="MCC"/>
</dbReference>
<dbReference type="Proteomes" id="UP000515151">
    <property type="component" value="Chromosome 2"/>
</dbReference>
<dbReference type="Pfam" id="PF22486">
    <property type="entry name" value="MATH_2"/>
    <property type="match status" value="1"/>
</dbReference>
<evidence type="ECO:0000256" key="1">
    <source>
        <dbReference type="ARBA" id="ARBA00023054"/>
    </source>
</evidence>
<keyword evidence="1 2" id="KW-0175">Coiled coil</keyword>
<evidence type="ECO:0000256" key="2">
    <source>
        <dbReference type="SAM" id="Coils"/>
    </source>
</evidence>
<dbReference type="Gene3D" id="2.60.210.10">
    <property type="entry name" value="Apoptosis, Tumor Necrosis Factor Receptor Associated Protein 2, Chain A"/>
    <property type="match status" value="1"/>
</dbReference>
<dbReference type="SUPFAM" id="SSF49599">
    <property type="entry name" value="TRAF domain-like"/>
    <property type="match status" value="1"/>
</dbReference>
<dbReference type="PANTHER" id="PTHR46236">
    <property type="entry name" value="TRAF-LIKE SUPERFAMILY PROTEIN"/>
    <property type="match status" value="1"/>
</dbReference>
<accession>A0A218X246</accession>
<name>A0A218X246_PUNGR</name>
<dbReference type="PANTHER" id="PTHR46236:SF35">
    <property type="entry name" value="MATH DOMAIN-CONTAINING PROTEIN"/>
    <property type="match status" value="1"/>
</dbReference>
<dbReference type="RefSeq" id="XP_031383649.1">
    <property type="nucleotide sequence ID" value="XM_031527789.1"/>
</dbReference>
<reference evidence="5" key="1">
    <citation type="journal article" date="2017" name="Plant J.">
        <title>The pomegranate (Punica granatum L.) genome and the genomics of punicalagin biosynthesis.</title>
        <authorList>
            <person name="Qin G."/>
            <person name="Xu C."/>
            <person name="Ming R."/>
            <person name="Tang H."/>
            <person name="Guyot R."/>
            <person name="Kramer E.M."/>
            <person name="Hu Y."/>
            <person name="Yi X."/>
            <person name="Qi Y."/>
            <person name="Xu X."/>
            <person name="Gao Z."/>
            <person name="Pan H."/>
            <person name="Jian J."/>
            <person name="Tian Y."/>
            <person name="Yue Z."/>
            <person name="Xu Y."/>
        </authorList>
    </citation>
    <scope>NUCLEOTIDE SEQUENCE [LARGE SCALE GENOMIC DNA]</scope>
    <source>
        <strain evidence="5">cv. Dabenzi</strain>
    </source>
</reference>
<reference evidence="6" key="3">
    <citation type="journal article" date="2020" name="Plant Biotechnol. J.">
        <title>The pomegranate (Punica granatum L.) draft genome dissects genetic divergence between soft- and hard-seeded cultivars.</title>
        <authorList>
            <person name="Luo X."/>
            <person name="Li H."/>
            <person name="Wu Z."/>
            <person name="Yao W."/>
            <person name="Zhao P."/>
            <person name="Cao D."/>
            <person name="Yu H."/>
            <person name="Li K."/>
            <person name="Poudel K."/>
            <person name="Zhao D."/>
            <person name="Zhang F."/>
            <person name="Xia X."/>
            <person name="Chen L."/>
            <person name="Wang Q."/>
            <person name="Jing D."/>
            <person name="Cao S."/>
        </authorList>
    </citation>
    <scope>NUCLEOTIDE SEQUENCE [LARGE SCALE GENOMIC DNA]</scope>
</reference>
<evidence type="ECO:0000313" key="7">
    <source>
        <dbReference type="RefSeq" id="XP_031383648.1"/>
    </source>
</evidence>
<evidence type="ECO:0000313" key="5">
    <source>
        <dbReference type="Proteomes" id="UP000197138"/>
    </source>
</evidence>
<keyword evidence="6" id="KW-1185">Reference proteome</keyword>
<proteinExistence type="predicted"/>
<dbReference type="EMBL" id="MTKT01002492">
    <property type="protein sequence ID" value="OWM79004.1"/>
    <property type="molecule type" value="Genomic_DNA"/>
</dbReference>
<dbReference type="RefSeq" id="XP_031383648.1">
    <property type="nucleotide sequence ID" value="XM_031527788.1"/>
</dbReference>
<dbReference type="AlphaFoldDB" id="A0A218X246"/>
<evidence type="ECO:0000313" key="4">
    <source>
        <dbReference type="EMBL" id="OWM79004.1"/>
    </source>
</evidence>
<dbReference type="CDD" id="cd00121">
    <property type="entry name" value="MATH"/>
    <property type="match status" value="1"/>
</dbReference>
<evidence type="ECO:0000259" key="3">
    <source>
        <dbReference type="PROSITE" id="PS50144"/>
    </source>
</evidence>
<evidence type="ECO:0000313" key="6">
    <source>
        <dbReference type="Proteomes" id="UP000515151"/>
    </source>
</evidence>
<feature type="domain" description="MATH" evidence="3">
    <location>
        <begin position="8"/>
        <end position="133"/>
    </location>
</feature>
<feature type="coiled-coil region" evidence="2">
    <location>
        <begin position="304"/>
        <end position="370"/>
    </location>
</feature>
<dbReference type="InterPro" id="IPR002083">
    <property type="entry name" value="MATH/TRAF_dom"/>
</dbReference>
<gene>
    <name evidence="7 8" type="primary">LOC116197611</name>
    <name evidence="4" type="ORF">CDL15_Pgr003175</name>
</gene>
<sequence length="386" mass="44249">MESLNPQPVKFTWTLENFSRLNVRKLYSDEFTAGGCKWRLLVFPKGNNVDYVSIYLDVPDASTLPSGWRREAQFSLIMVNQNHQSSSTRKGSRHTFKAGEADWGFTSFKPLAELHTHINGFLVNDALIVEAEVDVLAVHPPVIVPEADRSPPDMEPLFVTETNRFESFFSELKEFIITTENSAAREVSGSNSTENDQMVRLISGSPSLEEVEKAKQYLKECLSDLFKLNMKDRLSAALLALSHAEVGLSSDQQRSIKAFQDNFDDFISDFLTFERDNAEFELQKLARDQVFSSVKKNHEIHLSNRQLLESLDAEEEELKKRMGEVKMRKEKLVSDWEILMTESEEAKSNYVTQEKKLEVVEEKKRIAKERMSRSTTAWSSLKLQFV</sequence>
<evidence type="ECO:0000313" key="8">
    <source>
        <dbReference type="RefSeq" id="XP_031383649.1"/>
    </source>
</evidence>
<protein>
    <submittedName>
        <fullName evidence="7 8">MATH domain and coiled-coil domain-containing protein At3g58410-like</fullName>
    </submittedName>
</protein>
<dbReference type="FunFam" id="2.60.210.10:FF:000005">
    <property type="entry name" value="Ubiquitin carboxyl-terminal hydrolase 13"/>
    <property type="match status" value="1"/>
</dbReference>
<dbReference type="SMART" id="SM00061">
    <property type="entry name" value="MATH"/>
    <property type="match status" value="1"/>
</dbReference>
<dbReference type="Proteomes" id="UP000197138">
    <property type="component" value="Unassembled WGS sequence"/>
</dbReference>
<dbReference type="PROSITE" id="PS50144">
    <property type="entry name" value="MATH"/>
    <property type="match status" value="1"/>
</dbReference>
<dbReference type="OrthoDB" id="289038at2759"/>
<reference evidence="7 8" key="4">
    <citation type="submission" date="2025-04" db="UniProtKB">
        <authorList>
            <consortium name="RefSeq"/>
        </authorList>
    </citation>
    <scope>IDENTIFICATION</scope>
    <source>
        <tissue evidence="7 8">Leaf</tissue>
    </source>
</reference>
<reference evidence="4" key="2">
    <citation type="submission" date="2017-06" db="EMBL/GenBank/DDBJ databases">
        <title>The pomegranate genome and the genomics of punicalagin biosynthesis.</title>
        <authorList>
            <person name="Xu C."/>
        </authorList>
    </citation>
    <scope>NUCLEOTIDE SEQUENCE [LARGE SCALE GENOMIC DNA]</scope>
    <source>
        <tissue evidence="4">Fresh leaf</tissue>
    </source>
</reference>
<dbReference type="GeneID" id="116197611"/>
<dbReference type="InterPro" id="IPR008974">
    <property type="entry name" value="TRAF-like"/>
</dbReference>